<sequence>MLRACILQFGGSWEDYLPLCEFAYNNSYQASIGMPPFEALYGRPCKSPACWAEPEDTVTIGPEIVVDHTEKIRQIRQKLRAAQDRQKKYADRYRDGLRYDEGDMVYLKVSPWKGQQRFGIKGKLAPRYIGPYRIAQRVGPVAYRLELPAELAGVHPIFHISMLRLARSGPRPMIELGQVEIQPDVTYEERPIEIVDRRVQILRNRELAKVLVRWQHHKTEGLTWELESTMRTRYPQLFSGMGL</sequence>
<evidence type="ECO:0000313" key="4">
    <source>
        <dbReference type="Proteomes" id="UP001419268"/>
    </source>
</evidence>
<accession>A0AAP0KR40</accession>
<evidence type="ECO:0000313" key="3">
    <source>
        <dbReference type="EMBL" id="KAK9157176.1"/>
    </source>
</evidence>
<dbReference type="InterPro" id="IPR056924">
    <property type="entry name" value="SH3_Tf2-1"/>
</dbReference>
<gene>
    <name evidence="3" type="ORF">Scep_003750</name>
</gene>
<feature type="coiled-coil region" evidence="1">
    <location>
        <begin position="65"/>
        <end position="92"/>
    </location>
</feature>
<dbReference type="Proteomes" id="UP001419268">
    <property type="component" value="Unassembled WGS sequence"/>
</dbReference>
<reference evidence="3 4" key="1">
    <citation type="submission" date="2024-01" db="EMBL/GenBank/DDBJ databases">
        <title>Genome assemblies of Stephania.</title>
        <authorList>
            <person name="Yang L."/>
        </authorList>
    </citation>
    <scope>NUCLEOTIDE SEQUENCE [LARGE SCALE GENOMIC DNA]</scope>
    <source>
        <strain evidence="3">JXDWG</strain>
        <tissue evidence="3">Leaf</tissue>
    </source>
</reference>
<keyword evidence="4" id="KW-1185">Reference proteome</keyword>
<dbReference type="Pfam" id="PF24626">
    <property type="entry name" value="SH3_Tf2-1"/>
    <property type="match status" value="1"/>
</dbReference>
<evidence type="ECO:0000256" key="1">
    <source>
        <dbReference type="SAM" id="Coils"/>
    </source>
</evidence>
<protein>
    <recommendedName>
        <fullName evidence="2">Tf2-1-like SH3-like domain-containing protein</fullName>
    </recommendedName>
</protein>
<proteinExistence type="predicted"/>
<dbReference type="EMBL" id="JBBNAG010000002">
    <property type="protein sequence ID" value="KAK9157176.1"/>
    <property type="molecule type" value="Genomic_DNA"/>
</dbReference>
<feature type="domain" description="Tf2-1-like SH3-like" evidence="2">
    <location>
        <begin position="102"/>
        <end position="164"/>
    </location>
</feature>
<evidence type="ECO:0000259" key="2">
    <source>
        <dbReference type="Pfam" id="PF24626"/>
    </source>
</evidence>
<dbReference type="AlphaFoldDB" id="A0AAP0KR40"/>
<keyword evidence="1" id="KW-0175">Coiled coil</keyword>
<organism evidence="3 4">
    <name type="scientific">Stephania cephalantha</name>
    <dbReference type="NCBI Taxonomy" id="152367"/>
    <lineage>
        <taxon>Eukaryota</taxon>
        <taxon>Viridiplantae</taxon>
        <taxon>Streptophyta</taxon>
        <taxon>Embryophyta</taxon>
        <taxon>Tracheophyta</taxon>
        <taxon>Spermatophyta</taxon>
        <taxon>Magnoliopsida</taxon>
        <taxon>Ranunculales</taxon>
        <taxon>Menispermaceae</taxon>
        <taxon>Menispermoideae</taxon>
        <taxon>Cissampelideae</taxon>
        <taxon>Stephania</taxon>
    </lineage>
</organism>
<dbReference type="SUPFAM" id="SSF54160">
    <property type="entry name" value="Chromo domain-like"/>
    <property type="match status" value="1"/>
</dbReference>
<dbReference type="PANTHER" id="PTHR46148">
    <property type="entry name" value="CHROMO DOMAIN-CONTAINING PROTEIN"/>
    <property type="match status" value="1"/>
</dbReference>
<dbReference type="PANTHER" id="PTHR46148:SF57">
    <property type="entry name" value="OS12G0499874 PROTEIN"/>
    <property type="match status" value="1"/>
</dbReference>
<dbReference type="Gene3D" id="3.30.420.10">
    <property type="entry name" value="Ribonuclease H-like superfamily/Ribonuclease H"/>
    <property type="match status" value="1"/>
</dbReference>
<dbReference type="InterPro" id="IPR036397">
    <property type="entry name" value="RNaseH_sf"/>
</dbReference>
<name>A0AAP0KR40_9MAGN</name>
<comment type="caution">
    <text evidence="3">The sequence shown here is derived from an EMBL/GenBank/DDBJ whole genome shotgun (WGS) entry which is preliminary data.</text>
</comment>
<dbReference type="GO" id="GO:0003676">
    <property type="term" value="F:nucleic acid binding"/>
    <property type="evidence" value="ECO:0007669"/>
    <property type="project" value="InterPro"/>
</dbReference>
<dbReference type="InterPro" id="IPR016197">
    <property type="entry name" value="Chromo-like_dom_sf"/>
</dbReference>